<keyword evidence="2 7" id="KW-0812">Transmembrane</keyword>
<dbReference type="EMBL" id="MVGT01002224">
    <property type="protein sequence ID" value="OVA08998.1"/>
    <property type="molecule type" value="Genomic_DNA"/>
</dbReference>
<keyword evidence="3" id="KW-0029">Amino-acid transport</keyword>
<organism evidence="9 10">
    <name type="scientific">Macleaya cordata</name>
    <name type="common">Five-seeded plume-poppy</name>
    <name type="synonym">Bocconia cordata</name>
    <dbReference type="NCBI Taxonomy" id="56857"/>
    <lineage>
        <taxon>Eukaryota</taxon>
        <taxon>Viridiplantae</taxon>
        <taxon>Streptophyta</taxon>
        <taxon>Embryophyta</taxon>
        <taxon>Tracheophyta</taxon>
        <taxon>Spermatophyta</taxon>
        <taxon>Magnoliopsida</taxon>
        <taxon>Ranunculales</taxon>
        <taxon>Papaveraceae</taxon>
        <taxon>Papaveroideae</taxon>
        <taxon>Macleaya</taxon>
    </lineage>
</organism>
<keyword evidence="4 7" id="KW-1133">Transmembrane helix</keyword>
<feature type="transmembrane region" description="Helical" evidence="7">
    <location>
        <begin position="88"/>
        <end position="109"/>
    </location>
</feature>
<feature type="transmembrane region" description="Helical" evidence="7">
    <location>
        <begin position="591"/>
        <end position="609"/>
    </location>
</feature>
<proteinExistence type="predicted"/>
<feature type="transmembrane region" description="Helical" evidence="7">
    <location>
        <begin position="943"/>
        <end position="963"/>
    </location>
</feature>
<feature type="transmembrane region" description="Helical" evidence="7">
    <location>
        <begin position="321"/>
        <end position="345"/>
    </location>
</feature>
<evidence type="ECO:0000256" key="6">
    <source>
        <dbReference type="SAM" id="MobiDB-lite"/>
    </source>
</evidence>
<feature type="transmembrane region" description="Helical" evidence="7">
    <location>
        <begin position="770"/>
        <end position="791"/>
    </location>
</feature>
<dbReference type="OMA" id="VICMVEC"/>
<dbReference type="PANTHER" id="PTHR22950:SF705">
    <property type="entry name" value="AMINO ACID TRANSPORTER AVT1I-LIKE"/>
    <property type="match status" value="1"/>
</dbReference>
<feature type="transmembrane region" description="Helical" evidence="7">
    <location>
        <begin position="137"/>
        <end position="156"/>
    </location>
</feature>
<evidence type="ECO:0000256" key="5">
    <source>
        <dbReference type="ARBA" id="ARBA00023136"/>
    </source>
</evidence>
<dbReference type="STRING" id="56857.A0A200QES2"/>
<feature type="compositionally biased region" description="Basic and acidic residues" evidence="6">
    <location>
        <begin position="514"/>
        <end position="525"/>
    </location>
</feature>
<gene>
    <name evidence="9" type="ORF">BVC80_9097g62</name>
</gene>
<feature type="transmembrane region" description="Helical" evidence="7">
    <location>
        <begin position="663"/>
        <end position="683"/>
    </location>
</feature>
<dbReference type="Proteomes" id="UP000195402">
    <property type="component" value="Unassembled WGS sequence"/>
</dbReference>
<sequence>MEVVEPRHVNISSSLRTPLVLNHRDLIKNNTKQADDHEVEELADHETYHYHANKEAGTSTFFKTCFNGVNALSGIGILSMPYALASGGWLSLILLFIVASATFYTGLLIRRCIQVNSKIRTYPDIGEHAFGHKGRTIISIFMCLELYLVVTGFLILEGDNLSNLFPNMGFELAGIRICGREGFVIIVALIILPSMYLNDLSKLSYISATGVLASILIICSVLWVGVGGGTGFHEKGKLLNLNGIPTAVSLYAFSYCAHPVFPTLYTSMSDKRQFSKVLLLCFVLTTISYAFMAVLGYLMYGENVKSQVTLNLPHELLGSKIAIYTTLVTPIAKYALTVTPVVSAIENSVMFYYNNRAVSLLCHCFDYFAIVMLPEDHGNVSEMWVRVGDYHWDYFDGFLSCNYGSALSIVASFPLPHFLPLQHRWNTLDKVGDEHKVDDDAIEEVVVIEDSQVKLTKEIIQWRLKKSHTKNAYLYVRHQPYRECSTGVVEGDNVGGGKRRQWIEQICAGVVDRGNGEGGKRRNGESRSVASPMTREYNCSKGIEPRDANISLTTPLVSNHGDLLENTKQVDDEERADYPNKEGTSTFFKTCFNGLNALSGVGILSIPYALASGGWLSLTLLFIVASATFYTGLLMRRCLQVNSKIRTYPDIGEHAFGHKGRTIVSIFMCLELYLVATGFLILEGDNLSNLFPNIGLELAGIRIYGREGFVIIVALVILPSMWLNDLSKVSYISATGVLASILIICSVLWVGAAGGIGFHEKGKLLNLNGIPTGVSLYAFCYCAHPVFPTLYTSMRDKRQFSKVLLLCFVLSTLSLAFMAVLGYLMYGENVKSQVTLNLPHELLGSKIAIYTTLVTPIAKYALTVTPVVSAIENSLMFYYNNRAVSLLVRTMLLISSVIVALTVPFFEYLMALVGAFLSATVSIILPSLCYLKITGTYRRWGYELVIIIGIILMGISVVIIGTYTSLQQIAGELHTHV</sequence>
<evidence type="ECO:0000256" key="1">
    <source>
        <dbReference type="ARBA" id="ARBA00004141"/>
    </source>
</evidence>
<dbReference type="GO" id="GO:0015179">
    <property type="term" value="F:L-amino acid transmembrane transporter activity"/>
    <property type="evidence" value="ECO:0007669"/>
    <property type="project" value="TreeGrafter"/>
</dbReference>
<dbReference type="Pfam" id="PF01490">
    <property type="entry name" value="Aa_trans"/>
    <property type="match status" value="2"/>
</dbReference>
<name>A0A200QES2_MACCD</name>
<evidence type="ECO:0000259" key="8">
    <source>
        <dbReference type="Pfam" id="PF01490"/>
    </source>
</evidence>
<feature type="transmembrane region" description="Helical" evidence="7">
    <location>
        <begin position="244"/>
        <end position="265"/>
    </location>
</feature>
<feature type="transmembrane region" description="Helical" evidence="7">
    <location>
        <begin position="847"/>
        <end position="871"/>
    </location>
</feature>
<evidence type="ECO:0000256" key="7">
    <source>
        <dbReference type="SAM" id="Phobius"/>
    </source>
</evidence>
<evidence type="ECO:0000313" key="10">
    <source>
        <dbReference type="Proteomes" id="UP000195402"/>
    </source>
</evidence>
<feature type="transmembrane region" description="Helical" evidence="7">
    <location>
        <begin position="203"/>
        <end position="224"/>
    </location>
</feature>
<feature type="transmembrane region" description="Helical" evidence="7">
    <location>
        <begin position="909"/>
        <end position="931"/>
    </location>
</feature>
<feature type="domain" description="Amino acid transporter transmembrane" evidence="8">
    <location>
        <begin position="58"/>
        <end position="356"/>
    </location>
</feature>
<feature type="region of interest" description="Disordered" evidence="6">
    <location>
        <begin position="514"/>
        <end position="540"/>
    </location>
</feature>
<keyword evidence="3" id="KW-0813">Transport</keyword>
<comment type="caution">
    <text evidence="9">The sequence shown here is derived from an EMBL/GenBank/DDBJ whole genome shotgun (WGS) entry which is preliminary data.</text>
</comment>
<dbReference type="GO" id="GO:0005774">
    <property type="term" value="C:vacuolar membrane"/>
    <property type="evidence" value="ECO:0007669"/>
    <property type="project" value="TreeGrafter"/>
</dbReference>
<evidence type="ECO:0000256" key="4">
    <source>
        <dbReference type="ARBA" id="ARBA00022989"/>
    </source>
</evidence>
<dbReference type="AlphaFoldDB" id="A0A200QES2"/>
<feature type="domain" description="Amino acid transporter transmembrane" evidence="8">
    <location>
        <begin position="584"/>
        <end position="965"/>
    </location>
</feature>
<dbReference type="OrthoDB" id="655540at2759"/>
<dbReference type="PANTHER" id="PTHR22950">
    <property type="entry name" value="AMINO ACID TRANSPORTER"/>
    <property type="match status" value="1"/>
</dbReference>
<feature type="transmembrane region" description="Helical" evidence="7">
    <location>
        <begin position="168"/>
        <end position="191"/>
    </location>
</feature>
<feature type="transmembrane region" description="Helical" evidence="7">
    <location>
        <begin position="277"/>
        <end position="301"/>
    </location>
</feature>
<evidence type="ECO:0000256" key="3">
    <source>
        <dbReference type="ARBA" id="ARBA00022970"/>
    </source>
</evidence>
<dbReference type="InterPro" id="IPR013057">
    <property type="entry name" value="AA_transpt_TM"/>
</dbReference>
<feature type="transmembrane region" description="Helical" evidence="7">
    <location>
        <begin position="703"/>
        <end position="723"/>
    </location>
</feature>
<protein>
    <submittedName>
        <fullName evidence="9">Amino acid transporter</fullName>
    </submittedName>
</protein>
<reference evidence="9 10" key="1">
    <citation type="journal article" date="2017" name="Mol. Plant">
        <title>The Genome of Medicinal Plant Macleaya cordata Provides New Insights into Benzylisoquinoline Alkaloids Metabolism.</title>
        <authorList>
            <person name="Liu X."/>
            <person name="Liu Y."/>
            <person name="Huang P."/>
            <person name="Ma Y."/>
            <person name="Qing Z."/>
            <person name="Tang Q."/>
            <person name="Cao H."/>
            <person name="Cheng P."/>
            <person name="Zheng Y."/>
            <person name="Yuan Z."/>
            <person name="Zhou Y."/>
            <person name="Liu J."/>
            <person name="Tang Z."/>
            <person name="Zhuo Y."/>
            <person name="Zhang Y."/>
            <person name="Yu L."/>
            <person name="Huang J."/>
            <person name="Yang P."/>
            <person name="Peng Q."/>
            <person name="Zhang J."/>
            <person name="Jiang W."/>
            <person name="Zhang Z."/>
            <person name="Lin K."/>
            <person name="Ro D.K."/>
            <person name="Chen X."/>
            <person name="Xiong X."/>
            <person name="Shang Y."/>
            <person name="Huang S."/>
            <person name="Zeng J."/>
        </authorList>
    </citation>
    <scope>NUCLEOTIDE SEQUENCE [LARGE SCALE GENOMIC DNA]</scope>
    <source>
        <strain evidence="10">cv. BLH2017</strain>
        <tissue evidence="9">Root</tissue>
    </source>
</reference>
<feature type="transmembrane region" description="Helical" evidence="7">
    <location>
        <begin position="735"/>
        <end position="758"/>
    </location>
</feature>
<evidence type="ECO:0000256" key="2">
    <source>
        <dbReference type="ARBA" id="ARBA00022692"/>
    </source>
</evidence>
<accession>A0A200QES2</accession>
<comment type="subcellular location">
    <subcellularLocation>
        <location evidence="1">Membrane</location>
        <topology evidence="1">Multi-pass membrane protein</topology>
    </subcellularLocation>
</comment>
<feature type="transmembrane region" description="Helical" evidence="7">
    <location>
        <begin position="615"/>
        <end position="635"/>
    </location>
</feature>
<keyword evidence="5 7" id="KW-0472">Membrane</keyword>
<feature type="transmembrane region" description="Helical" evidence="7">
    <location>
        <begin position="883"/>
        <end position="903"/>
    </location>
</feature>
<keyword evidence="10" id="KW-1185">Reference proteome</keyword>
<feature type="transmembrane region" description="Helical" evidence="7">
    <location>
        <begin position="803"/>
        <end position="827"/>
    </location>
</feature>
<dbReference type="InParanoid" id="A0A200QES2"/>
<evidence type="ECO:0000313" key="9">
    <source>
        <dbReference type="EMBL" id="OVA08998.1"/>
    </source>
</evidence>